<sequence length="77" mass="8178">MMASMDKAEHNSFQKYSAHDSQFCKQDCTATVAGSERSTAPNSSAGDFPDEDSMFEEPLPVSSAPMGSLPTSPQSVS</sequence>
<dbReference type="EMBL" id="QTSX02006623">
    <property type="protein sequence ID" value="KAJ9052686.1"/>
    <property type="molecule type" value="Genomic_DNA"/>
</dbReference>
<organism evidence="1 2">
    <name type="scientific">Entomophthora muscae</name>
    <dbReference type="NCBI Taxonomy" id="34485"/>
    <lineage>
        <taxon>Eukaryota</taxon>
        <taxon>Fungi</taxon>
        <taxon>Fungi incertae sedis</taxon>
        <taxon>Zoopagomycota</taxon>
        <taxon>Entomophthoromycotina</taxon>
        <taxon>Entomophthoromycetes</taxon>
        <taxon>Entomophthorales</taxon>
        <taxon>Entomophthoraceae</taxon>
        <taxon>Entomophthora</taxon>
    </lineage>
</organism>
<dbReference type="Proteomes" id="UP001165960">
    <property type="component" value="Unassembled WGS sequence"/>
</dbReference>
<reference evidence="1" key="1">
    <citation type="submission" date="2022-04" db="EMBL/GenBank/DDBJ databases">
        <title>Genome of the entomopathogenic fungus Entomophthora muscae.</title>
        <authorList>
            <person name="Elya C."/>
            <person name="Lovett B.R."/>
            <person name="Lee E."/>
            <person name="Macias A.M."/>
            <person name="Hajek A.E."/>
            <person name="De Bivort B.L."/>
            <person name="Kasson M.T."/>
            <person name="De Fine Licht H.H."/>
            <person name="Stajich J.E."/>
        </authorList>
    </citation>
    <scope>NUCLEOTIDE SEQUENCE</scope>
    <source>
        <strain evidence="1">Berkeley</strain>
    </source>
</reference>
<name>A0ACC2RRL3_9FUNG</name>
<keyword evidence="2" id="KW-1185">Reference proteome</keyword>
<protein>
    <submittedName>
        <fullName evidence="1">Uncharacterized protein</fullName>
    </submittedName>
</protein>
<evidence type="ECO:0000313" key="2">
    <source>
        <dbReference type="Proteomes" id="UP001165960"/>
    </source>
</evidence>
<gene>
    <name evidence="1" type="ORF">DSO57_1031879</name>
</gene>
<comment type="caution">
    <text evidence="1">The sequence shown here is derived from an EMBL/GenBank/DDBJ whole genome shotgun (WGS) entry which is preliminary data.</text>
</comment>
<proteinExistence type="predicted"/>
<evidence type="ECO:0000313" key="1">
    <source>
        <dbReference type="EMBL" id="KAJ9052686.1"/>
    </source>
</evidence>
<accession>A0ACC2RRL3</accession>